<gene>
    <name evidence="1" type="ORF">KY290_030930</name>
</gene>
<comment type="caution">
    <text evidence="1">The sequence shown here is derived from an EMBL/GenBank/DDBJ whole genome shotgun (WGS) entry which is preliminary data.</text>
</comment>
<organism evidence="1 2">
    <name type="scientific">Solanum tuberosum</name>
    <name type="common">Potato</name>
    <dbReference type="NCBI Taxonomy" id="4113"/>
    <lineage>
        <taxon>Eukaryota</taxon>
        <taxon>Viridiplantae</taxon>
        <taxon>Streptophyta</taxon>
        <taxon>Embryophyta</taxon>
        <taxon>Tracheophyta</taxon>
        <taxon>Spermatophyta</taxon>
        <taxon>Magnoliopsida</taxon>
        <taxon>eudicotyledons</taxon>
        <taxon>Gunneridae</taxon>
        <taxon>Pentapetalae</taxon>
        <taxon>asterids</taxon>
        <taxon>lamiids</taxon>
        <taxon>Solanales</taxon>
        <taxon>Solanaceae</taxon>
        <taxon>Solanoideae</taxon>
        <taxon>Solaneae</taxon>
        <taxon>Solanum</taxon>
    </lineage>
</organism>
<evidence type="ECO:0000313" key="2">
    <source>
        <dbReference type="Proteomes" id="UP000826656"/>
    </source>
</evidence>
<sequence length="154" mass="17484">MKSEYQLLFEFVNKVLLPRTEKRIVASTSDLFIMESLCKFDPIDLPALMLEHMYKTVVEHKGKHGMGYGYFFIKVFHHLNIPVGVGKIGTAKQSFSLSTLVECECIKGEGNPLSKVSQLIMEQDQLKCELEEMIMRVSTRDAEIAILKDALLKA</sequence>
<accession>A0ABQ7U9I2</accession>
<dbReference type="EMBL" id="JAIVGD010000023">
    <property type="protein sequence ID" value="KAH0742937.1"/>
    <property type="molecule type" value="Genomic_DNA"/>
</dbReference>
<reference evidence="1 2" key="1">
    <citation type="journal article" date="2021" name="bioRxiv">
        <title>Chromosome-scale and haplotype-resolved genome assembly of a tetraploid potato cultivar.</title>
        <authorList>
            <person name="Sun H."/>
            <person name="Jiao W.-B."/>
            <person name="Krause K."/>
            <person name="Campoy J.A."/>
            <person name="Goel M."/>
            <person name="Folz-Donahue K."/>
            <person name="Kukat C."/>
            <person name="Huettel B."/>
            <person name="Schneeberger K."/>
        </authorList>
    </citation>
    <scope>NUCLEOTIDE SEQUENCE [LARGE SCALE GENOMIC DNA]</scope>
    <source>
        <strain evidence="1">SolTubOtavaFocal</strain>
        <tissue evidence="1">Leaves</tissue>
    </source>
</reference>
<proteinExistence type="predicted"/>
<dbReference type="Proteomes" id="UP000826656">
    <property type="component" value="Unassembled WGS sequence"/>
</dbReference>
<name>A0ABQ7U9I2_SOLTU</name>
<evidence type="ECO:0000313" key="1">
    <source>
        <dbReference type="EMBL" id="KAH0742937.1"/>
    </source>
</evidence>
<keyword evidence="2" id="KW-1185">Reference proteome</keyword>
<protein>
    <submittedName>
        <fullName evidence="1">Uncharacterized protein</fullName>
    </submittedName>
</protein>